<reference evidence="8" key="2">
    <citation type="submission" date="2021-09" db="EMBL/GenBank/DDBJ databases">
        <authorList>
            <person name="Gilroy R."/>
        </authorList>
    </citation>
    <scope>NUCLEOTIDE SEQUENCE</scope>
    <source>
        <strain evidence="8">4100</strain>
    </source>
</reference>
<comment type="similarity">
    <text evidence="2">Belongs to the SusD family.</text>
</comment>
<dbReference type="EMBL" id="DYXT01000028">
    <property type="protein sequence ID" value="HJE39242.1"/>
    <property type="molecule type" value="Genomic_DNA"/>
</dbReference>
<feature type="domain" description="SusD-like N-terminal" evidence="7">
    <location>
        <begin position="24"/>
        <end position="214"/>
    </location>
</feature>
<evidence type="ECO:0000313" key="9">
    <source>
        <dbReference type="Proteomes" id="UP000711407"/>
    </source>
</evidence>
<protein>
    <submittedName>
        <fullName evidence="8">RagB/SusD family nutrient uptake outer membrane protein</fullName>
    </submittedName>
</protein>
<dbReference type="Proteomes" id="UP000711407">
    <property type="component" value="Unassembled WGS sequence"/>
</dbReference>
<comment type="subcellular location">
    <subcellularLocation>
        <location evidence="1">Cell outer membrane</location>
    </subcellularLocation>
</comment>
<organism evidence="8 9">
    <name type="scientific">Candidatus Amulumruptor caecigallinarius</name>
    <dbReference type="NCBI Taxonomy" id="2109911"/>
    <lineage>
        <taxon>Bacteria</taxon>
        <taxon>Pseudomonadati</taxon>
        <taxon>Bacteroidota</taxon>
        <taxon>Bacteroidia</taxon>
        <taxon>Bacteroidales</taxon>
        <taxon>Muribaculaceae</taxon>
        <taxon>Candidatus Amulumruptor</taxon>
    </lineage>
</organism>
<evidence type="ECO:0000259" key="7">
    <source>
        <dbReference type="Pfam" id="PF14322"/>
    </source>
</evidence>
<dbReference type="Pfam" id="PF14322">
    <property type="entry name" value="SusD-like_3"/>
    <property type="match status" value="1"/>
</dbReference>
<dbReference type="SUPFAM" id="SSF48452">
    <property type="entry name" value="TPR-like"/>
    <property type="match status" value="1"/>
</dbReference>
<dbReference type="AlphaFoldDB" id="A0A4Q0U9N6"/>
<sequence>MKFNIFKAMLICAPVVALSACSDDFLDVENPTGDPIEDYYTTDEHVQEALIAAYAPTHTYDWDGQQYSPINMMAELAGDNFWIGGADKSDNSQWHSIFNFEADAQHTLSSVWRVSYWGVKRCNDVIYYLDNYVPDGTITPEKEASYRMQARLLRAYYYNTLWHFFGNIPYYTENVQTPPYTAPQMRADEVYANIVTELEQIITSGVLPLKYYKDANGNIDETQLGRVTQGLAYMLYAEAVMYQNDESRFSQALSYMREMIQSPDFDLVDDFASIWTTAGEWSIESVWEINFASENHERCWDWPISAGGTILPTLIAPNSYGGDDLWGGGDGWGFFPVRTETRDMYSPTDERLAATVWDASASGYTKRYQDTGLWLAKYRPLNGNMPTDFDGLMNYNNNLRVYRYSEVLLNAAELYVRTGGSETGEAKTWLNLVRQRANVSGHERATLDNILTERHLEFVGEGKRAFDLVRCDNVSGVSDANRASTVLVPDDYGYRTRSWSPSKKHIPIAQSEIDADPALVQNNY</sequence>
<name>A0A4Q0U9N6_9BACT</name>
<evidence type="ECO:0000256" key="3">
    <source>
        <dbReference type="ARBA" id="ARBA00022729"/>
    </source>
</evidence>
<evidence type="ECO:0000256" key="2">
    <source>
        <dbReference type="ARBA" id="ARBA00006275"/>
    </source>
</evidence>
<keyword evidence="3" id="KW-0732">Signal</keyword>
<dbReference type="InterPro" id="IPR033985">
    <property type="entry name" value="SusD-like_N"/>
</dbReference>
<reference evidence="8" key="1">
    <citation type="journal article" date="2021" name="PeerJ">
        <title>Extensive microbial diversity within the chicken gut microbiome revealed by metagenomics and culture.</title>
        <authorList>
            <person name="Gilroy R."/>
            <person name="Ravi A."/>
            <person name="Getino M."/>
            <person name="Pursley I."/>
            <person name="Horton D.L."/>
            <person name="Alikhan N.F."/>
            <person name="Baker D."/>
            <person name="Gharbi K."/>
            <person name="Hall N."/>
            <person name="Watson M."/>
            <person name="Adriaenssens E.M."/>
            <person name="Foster-Nyarko E."/>
            <person name="Jarju S."/>
            <person name="Secka A."/>
            <person name="Antonio M."/>
            <person name="Oren A."/>
            <person name="Chaudhuri R.R."/>
            <person name="La Ragione R."/>
            <person name="Hildebrand F."/>
            <person name="Pallen M.J."/>
        </authorList>
    </citation>
    <scope>NUCLEOTIDE SEQUENCE</scope>
    <source>
        <strain evidence="8">4100</strain>
    </source>
</reference>
<proteinExistence type="inferred from homology"/>
<dbReference type="Pfam" id="PF07980">
    <property type="entry name" value="SusD_RagB"/>
    <property type="match status" value="1"/>
</dbReference>
<evidence type="ECO:0000256" key="1">
    <source>
        <dbReference type="ARBA" id="ARBA00004442"/>
    </source>
</evidence>
<evidence type="ECO:0000313" key="8">
    <source>
        <dbReference type="EMBL" id="HJE39242.1"/>
    </source>
</evidence>
<gene>
    <name evidence="8" type="ORF">K8V47_05745</name>
</gene>
<evidence type="ECO:0000259" key="6">
    <source>
        <dbReference type="Pfam" id="PF07980"/>
    </source>
</evidence>
<dbReference type="PROSITE" id="PS51257">
    <property type="entry name" value="PROKAR_LIPOPROTEIN"/>
    <property type="match status" value="1"/>
</dbReference>
<comment type="caution">
    <text evidence="8">The sequence shown here is derived from an EMBL/GenBank/DDBJ whole genome shotgun (WGS) entry which is preliminary data.</text>
</comment>
<feature type="domain" description="RagB/SusD" evidence="6">
    <location>
        <begin position="354"/>
        <end position="523"/>
    </location>
</feature>
<dbReference type="InterPro" id="IPR011990">
    <property type="entry name" value="TPR-like_helical_dom_sf"/>
</dbReference>
<keyword evidence="4" id="KW-0472">Membrane</keyword>
<evidence type="ECO:0000256" key="5">
    <source>
        <dbReference type="ARBA" id="ARBA00023237"/>
    </source>
</evidence>
<keyword evidence="5" id="KW-0998">Cell outer membrane</keyword>
<dbReference type="GO" id="GO:0009279">
    <property type="term" value="C:cell outer membrane"/>
    <property type="evidence" value="ECO:0007669"/>
    <property type="project" value="UniProtKB-SubCell"/>
</dbReference>
<evidence type="ECO:0000256" key="4">
    <source>
        <dbReference type="ARBA" id="ARBA00023136"/>
    </source>
</evidence>
<accession>A0A4Q0U9N6</accession>
<dbReference type="InterPro" id="IPR012944">
    <property type="entry name" value="SusD_RagB_dom"/>
</dbReference>
<dbReference type="Gene3D" id="1.25.40.390">
    <property type="match status" value="1"/>
</dbReference>